<dbReference type="GO" id="GO:0005832">
    <property type="term" value="C:chaperonin-containing T-complex"/>
    <property type="evidence" value="ECO:0007669"/>
    <property type="project" value="UniProtKB-ARBA"/>
</dbReference>
<evidence type="ECO:0000256" key="2">
    <source>
        <dbReference type="ARBA" id="ARBA00022741"/>
    </source>
</evidence>
<dbReference type="Gene3D" id="1.10.560.10">
    <property type="entry name" value="GroEL-like equatorial domain"/>
    <property type="match status" value="2"/>
</dbReference>
<dbReference type="Pfam" id="PF00118">
    <property type="entry name" value="Cpn60_TCP1"/>
    <property type="match status" value="1"/>
</dbReference>
<dbReference type="Gene3D" id="3.30.260.10">
    <property type="entry name" value="TCP-1-like chaperonin intermediate domain"/>
    <property type="match status" value="1"/>
</dbReference>
<dbReference type="EMBL" id="KN822359">
    <property type="protein sequence ID" value="KIM50654.1"/>
    <property type="molecule type" value="Genomic_DNA"/>
</dbReference>
<evidence type="ECO:0000313" key="6">
    <source>
        <dbReference type="EMBL" id="KIM50654.1"/>
    </source>
</evidence>
<protein>
    <submittedName>
        <fullName evidence="6">Uncharacterized protein</fullName>
    </submittedName>
</protein>
<sequence length="221" mass="23497">MLAGLISSRAEDIPDRTISHSRPSHKLTPVQSTRCSPFPGALAIGDLVKSTLGPKISQSTSAGDFNATNDGATILRSIQLHDAAVKILVNIWKVQDNEVGDGTTSTVEKGYQIANAEALEALEKAAVNHASDPVQSCQDFPNIARTMPSSKVLSHDEGYPVNLAVCAVTISPQGIQALGFHKKFAELERAEQGKVKAKIEAIAAHGMIQLLLQPLTHPPLP</sequence>
<dbReference type="InterPro" id="IPR017998">
    <property type="entry name" value="Chaperone_TCP-1"/>
</dbReference>
<evidence type="ECO:0000256" key="5">
    <source>
        <dbReference type="SAM" id="MobiDB-lite"/>
    </source>
</evidence>
<evidence type="ECO:0000313" key="7">
    <source>
        <dbReference type="Proteomes" id="UP000053989"/>
    </source>
</evidence>
<reference evidence="6 7" key="1">
    <citation type="submission" date="2014-04" db="EMBL/GenBank/DDBJ databases">
        <authorList>
            <consortium name="DOE Joint Genome Institute"/>
            <person name="Kuo A."/>
            <person name="Kohler A."/>
            <person name="Nagy L.G."/>
            <person name="Floudas D."/>
            <person name="Copeland A."/>
            <person name="Barry K.W."/>
            <person name="Cichocki N."/>
            <person name="Veneault-Fourrey C."/>
            <person name="LaButti K."/>
            <person name="Lindquist E.A."/>
            <person name="Lipzen A."/>
            <person name="Lundell T."/>
            <person name="Morin E."/>
            <person name="Murat C."/>
            <person name="Sun H."/>
            <person name="Tunlid A."/>
            <person name="Henrissat B."/>
            <person name="Grigoriev I.V."/>
            <person name="Hibbett D.S."/>
            <person name="Martin F."/>
            <person name="Nordberg H.P."/>
            <person name="Cantor M.N."/>
            <person name="Hua S.X."/>
        </authorList>
    </citation>
    <scope>NUCLEOTIDE SEQUENCE [LARGE SCALE GENOMIC DNA]</scope>
    <source>
        <strain evidence="6 7">Foug A</strain>
    </source>
</reference>
<comment type="similarity">
    <text evidence="1">Belongs to the TCP-1 chaperonin family.</text>
</comment>
<dbReference type="SUPFAM" id="SSF48592">
    <property type="entry name" value="GroEL equatorial domain-like"/>
    <property type="match status" value="1"/>
</dbReference>
<keyword evidence="7" id="KW-1185">Reference proteome</keyword>
<dbReference type="InterPro" id="IPR027410">
    <property type="entry name" value="TCP-1-like_intermed_sf"/>
</dbReference>
<gene>
    <name evidence="6" type="ORF">SCLCIDRAFT_34105</name>
</gene>
<dbReference type="InterPro" id="IPR002423">
    <property type="entry name" value="Cpn60/GroEL/TCP-1"/>
</dbReference>
<dbReference type="GO" id="GO:0005524">
    <property type="term" value="F:ATP binding"/>
    <property type="evidence" value="ECO:0007669"/>
    <property type="project" value="UniProtKB-KW"/>
</dbReference>
<keyword evidence="4" id="KW-0143">Chaperone</keyword>
<dbReference type="InParanoid" id="A0A0C3D2P3"/>
<dbReference type="PANTHER" id="PTHR11353">
    <property type="entry name" value="CHAPERONIN"/>
    <property type="match status" value="1"/>
</dbReference>
<organism evidence="6 7">
    <name type="scientific">Scleroderma citrinum Foug A</name>
    <dbReference type="NCBI Taxonomy" id="1036808"/>
    <lineage>
        <taxon>Eukaryota</taxon>
        <taxon>Fungi</taxon>
        <taxon>Dikarya</taxon>
        <taxon>Basidiomycota</taxon>
        <taxon>Agaricomycotina</taxon>
        <taxon>Agaricomycetes</taxon>
        <taxon>Agaricomycetidae</taxon>
        <taxon>Boletales</taxon>
        <taxon>Sclerodermatineae</taxon>
        <taxon>Sclerodermataceae</taxon>
        <taxon>Scleroderma</taxon>
    </lineage>
</organism>
<keyword evidence="2" id="KW-0547">Nucleotide-binding</keyword>
<dbReference type="GO" id="GO:0051082">
    <property type="term" value="F:unfolded protein binding"/>
    <property type="evidence" value="ECO:0007669"/>
    <property type="project" value="InterPro"/>
</dbReference>
<proteinExistence type="inferred from homology"/>
<accession>A0A0C3D2P3</accession>
<dbReference type="OrthoDB" id="10248520at2759"/>
<dbReference type="GO" id="GO:0016887">
    <property type="term" value="F:ATP hydrolysis activity"/>
    <property type="evidence" value="ECO:0007669"/>
    <property type="project" value="InterPro"/>
</dbReference>
<evidence type="ECO:0000256" key="1">
    <source>
        <dbReference type="ARBA" id="ARBA00008020"/>
    </source>
</evidence>
<dbReference type="STRING" id="1036808.A0A0C3D2P3"/>
<dbReference type="Proteomes" id="UP000053989">
    <property type="component" value="Unassembled WGS sequence"/>
</dbReference>
<keyword evidence="3" id="KW-0067">ATP-binding</keyword>
<feature type="region of interest" description="Disordered" evidence="5">
    <location>
        <begin position="13"/>
        <end position="32"/>
    </location>
</feature>
<dbReference type="AlphaFoldDB" id="A0A0C3D2P3"/>
<evidence type="ECO:0000256" key="4">
    <source>
        <dbReference type="ARBA" id="ARBA00023186"/>
    </source>
</evidence>
<dbReference type="InterPro" id="IPR002194">
    <property type="entry name" value="Chaperonin_TCP-1_CS"/>
</dbReference>
<dbReference type="PROSITE" id="PS00995">
    <property type="entry name" value="TCP1_3"/>
    <property type="match status" value="1"/>
</dbReference>
<evidence type="ECO:0000256" key="3">
    <source>
        <dbReference type="ARBA" id="ARBA00022840"/>
    </source>
</evidence>
<name>A0A0C3D2P3_9AGAM</name>
<dbReference type="GO" id="GO:0140662">
    <property type="term" value="F:ATP-dependent protein folding chaperone"/>
    <property type="evidence" value="ECO:0007669"/>
    <property type="project" value="InterPro"/>
</dbReference>
<dbReference type="InterPro" id="IPR027413">
    <property type="entry name" value="GROEL-like_equatorial_sf"/>
</dbReference>
<reference evidence="7" key="2">
    <citation type="submission" date="2015-01" db="EMBL/GenBank/DDBJ databases">
        <title>Evolutionary Origins and Diversification of the Mycorrhizal Mutualists.</title>
        <authorList>
            <consortium name="DOE Joint Genome Institute"/>
            <consortium name="Mycorrhizal Genomics Consortium"/>
            <person name="Kohler A."/>
            <person name="Kuo A."/>
            <person name="Nagy L.G."/>
            <person name="Floudas D."/>
            <person name="Copeland A."/>
            <person name="Barry K.W."/>
            <person name="Cichocki N."/>
            <person name="Veneault-Fourrey C."/>
            <person name="LaButti K."/>
            <person name="Lindquist E.A."/>
            <person name="Lipzen A."/>
            <person name="Lundell T."/>
            <person name="Morin E."/>
            <person name="Murat C."/>
            <person name="Riley R."/>
            <person name="Ohm R."/>
            <person name="Sun H."/>
            <person name="Tunlid A."/>
            <person name="Henrissat B."/>
            <person name="Grigoriev I.V."/>
            <person name="Hibbett D.S."/>
            <person name="Martin F."/>
        </authorList>
    </citation>
    <scope>NUCLEOTIDE SEQUENCE [LARGE SCALE GENOMIC DNA]</scope>
    <source>
        <strain evidence="7">Foug A</strain>
    </source>
</reference>
<dbReference type="HOGENOM" id="CLU_1251327_0_0_1"/>